<protein>
    <recommendedName>
        <fullName evidence="1">DUF5615 domain-containing protein</fullName>
    </recommendedName>
</protein>
<name>A0AA48M4S7_9ZZZZ</name>
<organism evidence="2">
    <name type="scientific">freshwater sediment metagenome</name>
    <dbReference type="NCBI Taxonomy" id="556182"/>
    <lineage>
        <taxon>unclassified sequences</taxon>
        <taxon>metagenomes</taxon>
        <taxon>ecological metagenomes</taxon>
    </lineage>
</organism>
<sequence length="126" mass="13531">MLSICEAARGVSDARVLEIALEHARILLTVDKDFGELAWNSGLPASCGVILFRLPTPAATSISATLCARIEERNDWVGHFSVVEPGRVRMRALKAVSYSAAITCGGGKTISTSVPSFFRLRIVKLA</sequence>
<dbReference type="EMBL" id="OY288114">
    <property type="protein sequence ID" value="CAJ0889225.1"/>
    <property type="molecule type" value="Genomic_DNA"/>
</dbReference>
<gene>
    <name evidence="2" type="ORF">AMST5_03945</name>
</gene>
<proteinExistence type="predicted"/>
<accession>A0AA48M4S7</accession>
<evidence type="ECO:0000313" key="2">
    <source>
        <dbReference type="EMBL" id="CAJ0889225.1"/>
    </source>
</evidence>
<feature type="domain" description="DUF5615" evidence="1">
    <location>
        <begin position="5"/>
        <end position="85"/>
    </location>
</feature>
<evidence type="ECO:0000259" key="1">
    <source>
        <dbReference type="Pfam" id="PF18480"/>
    </source>
</evidence>
<dbReference type="InterPro" id="IPR041049">
    <property type="entry name" value="DUF5615"/>
</dbReference>
<dbReference type="Pfam" id="PF18480">
    <property type="entry name" value="DUF5615"/>
    <property type="match status" value="1"/>
</dbReference>
<dbReference type="AlphaFoldDB" id="A0AA48M4S7"/>
<reference evidence="2" key="1">
    <citation type="submission" date="2023-07" db="EMBL/GenBank/DDBJ databases">
        <authorList>
            <person name="Pelsma A.J. K."/>
        </authorList>
    </citation>
    <scope>NUCLEOTIDE SEQUENCE</scope>
</reference>